<reference evidence="3 4" key="2">
    <citation type="submission" date="2018-11" db="EMBL/GenBank/DDBJ databases">
        <authorList>
            <consortium name="Pathogen Informatics"/>
        </authorList>
    </citation>
    <scope>NUCLEOTIDE SEQUENCE [LARGE SCALE GENOMIC DNA]</scope>
</reference>
<name>A0A183J0L1_9BILA</name>
<accession>A0A183J0L1</accession>
<evidence type="ECO:0000313" key="4">
    <source>
        <dbReference type="Proteomes" id="UP000270296"/>
    </source>
</evidence>
<sequence>MLHYDEWFSVKNKIYGGVKQGQLISPLRFNLILDELIGDIAKYNGFVLENGQDVTILTLADDLLLVSVSKLWMKKQRETSYGNTVSINAQMLRALRLYCPQKEKHLSRNTRKRNEEGPAPGF</sequence>
<protein>
    <submittedName>
        <fullName evidence="5">Reverse transcriptase domain-containing protein</fullName>
    </submittedName>
</protein>
<evidence type="ECO:0000313" key="3">
    <source>
        <dbReference type="EMBL" id="VDP22988.1"/>
    </source>
</evidence>
<feature type="region of interest" description="Disordered" evidence="1">
    <location>
        <begin position="103"/>
        <end position="122"/>
    </location>
</feature>
<organism evidence="5">
    <name type="scientific">Soboliphyme baturini</name>
    <dbReference type="NCBI Taxonomy" id="241478"/>
    <lineage>
        <taxon>Eukaryota</taxon>
        <taxon>Metazoa</taxon>
        <taxon>Ecdysozoa</taxon>
        <taxon>Nematoda</taxon>
        <taxon>Enoplea</taxon>
        <taxon>Dorylaimia</taxon>
        <taxon>Dioctophymatida</taxon>
        <taxon>Dioctophymatoidea</taxon>
        <taxon>Soboliphymatidae</taxon>
        <taxon>Soboliphyme</taxon>
    </lineage>
</organism>
<keyword evidence="4" id="KW-1185">Reference proteome</keyword>
<proteinExistence type="predicted"/>
<dbReference type="EMBL" id="UZAM01012685">
    <property type="protein sequence ID" value="VDP22988.1"/>
    <property type="molecule type" value="Genomic_DNA"/>
</dbReference>
<evidence type="ECO:0000259" key="2">
    <source>
        <dbReference type="PROSITE" id="PS50878"/>
    </source>
</evidence>
<dbReference type="InterPro" id="IPR000477">
    <property type="entry name" value="RT_dom"/>
</dbReference>
<dbReference type="AlphaFoldDB" id="A0A183J0L1"/>
<dbReference type="PROSITE" id="PS50878">
    <property type="entry name" value="RT_POL"/>
    <property type="match status" value="1"/>
</dbReference>
<dbReference type="OrthoDB" id="410104at2759"/>
<feature type="domain" description="Reverse transcriptase" evidence="2">
    <location>
        <begin position="1"/>
        <end position="122"/>
    </location>
</feature>
<evidence type="ECO:0000256" key="1">
    <source>
        <dbReference type="SAM" id="MobiDB-lite"/>
    </source>
</evidence>
<gene>
    <name evidence="3" type="ORF">SBAD_LOCUS9409</name>
</gene>
<dbReference type="WBParaSite" id="SBAD_0000975201-mRNA-1">
    <property type="protein sequence ID" value="SBAD_0000975201-mRNA-1"/>
    <property type="gene ID" value="SBAD_0000975201"/>
</dbReference>
<reference evidence="5" key="1">
    <citation type="submission" date="2016-06" db="UniProtKB">
        <authorList>
            <consortium name="WormBaseParasite"/>
        </authorList>
    </citation>
    <scope>IDENTIFICATION</scope>
</reference>
<evidence type="ECO:0000313" key="5">
    <source>
        <dbReference type="WBParaSite" id="SBAD_0000975201-mRNA-1"/>
    </source>
</evidence>
<dbReference type="Proteomes" id="UP000270296">
    <property type="component" value="Unassembled WGS sequence"/>
</dbReference>
<feature type="compositionally biased region" description="Basic and acidic residues" evidence="1">
    <location>
        <begin position="103"/>
        <end position="116"/>
    </location>
</feature>